<dbReference type="GeneTree" id="ENSGT00940000158202"/>
<dbReference type="Ensembl" id="ENSSAUT00010071537.1">
    <property type="protein sequence ID" value="ENSSAUP00010068362.1"/>
    <property type="gene ID" value="ENSSAUG00010027109.1"/>
</dbReference>
<dbReference type="InterPro" id="IPR051946">
    <property type="entry name" value="Intracell_Traff-Reg"/>
</dbReference>
<dbReference type="PANTHER" id="PTHR15751:SF13">
    <property type="entry name" value="TRAFFICKING KINESIN-BINDING PROTEIN 2"/>
    <property type="match status" value="1"/>
</dbReference>
<protein>
    <submittedName>
        <fullName evidence="9">Trafficking kinesin protein 2</fullName>
    </submittedName>
</protein>
<feature type="coiled-coil region" evidence="5">
    <location>
        <begin position="143"/>
        <end position="170"/>
    </location>
</feature>
<feature type="compositionally biased region" description="Low complexity" evidence="6">
    <location>
        <begin position="573"/>
        <end position="587"/>
    </location>
</feature>
<sequence length="649" mass="72863">MAQRDKFEQVAYCMCMFAFACVSPKSKIFSLAVLSADRVEQMTKTYNDMEVVTQLLAERDRDLELAARIGQSLLQRNHLLQERNEALEEQLAQALDQVHQLQHELSKKDELLRIVASASEESETDSSVSTPLRQPLPLGGTTAAAALSQLEFLQSKLQDLEEENLALRSEACQLKTDTITYEEKEQQLVSDCVKELRESNSQMVSLTDELSQKNEELIRHQEEIAQLLSQIVELQHRVKELALEKEELRIHLQASKDAQRQLTAELNELADRNAECVEMLHESQEEIRELRNKNTPSAGMRRHLSYGLYPMDSLAAEIEGTMRRELSVEEESTFQDQRSETFTELSKNQNLMKRIVLLLRLKIPQLNVRLGQPGSPGGNDLTRALHRLSLRRQNFLCERRFFQAERERKLQALEDGDGSGCSSPMGSAVSSFSNLSELSFSSSVFKTFLPEKLQIVKPMEGSLTLHHWQQLAQPHLATILDPHPGVVTKGFCPLPQDAVYRLSDMEEDEEDEEHRGAGVLEKGAAERGKEEEEEEEEEGGIVFKVRVSSTPEERRDKKHSAAPLPASPPPPSQQTLPGTPATSSSVTSVLCLTPSPRQVTEKSSQPIPAACTTMVQSQSQICTSTSTTVSSSGKCYFTSEKYNCSKYCL</sequence>
<dbReference type="GO" id="GO:0005739">
    <property type="term" value="C:mitochondrion"/>
    <property type="evidence" value="ECO:0007669"/>
    <property type="project" value="UniProtKB-SubCell"/>
</dbReference>
<dbReference type="GO" id="GO:0047496">
    <property type="term" value="P:vesicle transport along microtubule"/>
    <property type="evidence" value="ECO:0007669"/>
    <property type="project" value="TreeGrafter"/>
</dbReference>
<comment type="similarity">
    <text evidence="2">Belongs to the milton family.</text>
</comment>
<dbReference type="SMART" id="SM01423">
    <property type="entry name" value="Milton"/>
    <property type="match status" value="1"/>
</dbReference>
<dbReference type="AlphaFoldDB" id="A0A671Z041"/>
<feature type="coiled-coil region" evidence="5">
    <location>
        <begin position="196"/>
        <end position="293"/>
    </location>
</feature>
<evidence type="ECO:0000313" key="9">
    <source>
        <dbReference type="Ensembl" id="ENSSAUP00010068362.1"/>
    </source>
</evidence>
<feature type="domain" description="HAP1 N-terminal" evidence="8">
    <location>
        <begin position="7"/>
        <end position="293"/>
    </location>
</feature>
<dbReference type="PANTHER" id="PTHR15751">
    <property type="entry name" value="TRAFFICKING KINESIN-BINDING PROTEIN"/>
    <property type="match status" value="1"/>
</dbReference>
<dbReference type="GO" id="GO:0098957">
    <property type="term" value="P:anterograde axonal transport of mitochondrion"/>
    <property type="evidence" value="ECO:0007669"/>
    <property type="project" value="TreeGrafter"/>
</dbReference>
<dbReference type="Pfam" id="PF12448">
    <property type="entry name" value="Milton"/>
    <property type="match status" value="1"/>
</dbReference>
<dbReference type="SMART" id="SM01424">
    <property type="entry name" value="HAP1_N"/>
    <property type="match status" value="1"/>
</dbReference>
<feature type="region of interest" description="Disordered" evidence="6">
    <location>
        <begin position="505"/>
        <end position="587"/>
    </location>
</feature>
<dbReference type="GO" id="GO:1904115">
    <property type="term" value="C:axon cytoplasm"/>
    <property type="evidence" value="ECO:0007669"/>
    <property type="project" value="GOC"/>
</dbReference>
<keyword evidence="4" id="KW-0496">Mitochondrion</keyword>
<evidence type="ECO:0000256" key="6">
    <source>
        <dbReference type="SAM" id="MobiDB-lite"/>
    </source>
</evidence>
<dbReference type="Pfam" id="PF04849">
    <property type="entry name" value="HAP1_N"/>
    <property type="match status" value="1"/>
</dbReference>
<reference evidence="9" key="2">
    <citation type="submission" date="2025-08" db="UniProtKB">
        <authorList>
            <consortium name="Ensembl"/>
        </authorList>
    </citation>
    <scope>IDENTIFICATION</scope>
</reference>
<dbReference type="GO" id="GO:0048311">
    <property type="term" value="P:mitochondrion distribution"/>
    <property type="evidence" value="ECO:0007669"/>
    <property type="project" value="TreeGrafter"/>
</dbReference>
<dbReference type="InterPro" id="IPR022154">
    <property type="entry name" value="TRAK1/2_C"/>
</dbReference>
<dbReference type="GO" id="GO:0022008">
    <property type="term" value="P:neurogenesis"/>
    <property type="evidence" value="ECO:0007669"/>
    <property type="project" value="TreeGrafter"/>
</dbReference>
<keyword evidence="3 5" id="KW-0175">Coiled coil</keyword>
<keyword evidence="10" id="KW-1185">Reference proteome</keyword>
<accession>A0A671Z041</accession>
<dbReference type="GO" id="GO:0017022">
    <property type="term" value="F:myosin binding"/>
    <property type="evidence" value="ECO:0007669"/>
    <property type="project" value="TreeGrafter"/>
</dbReference>
<evidence type="ECO:0000256" key="2">
    <source>
        <dbReference type="ARBA" id="ARBA00007007"/>
    </source>
</evidence>
<dbReference type="PROSITE" id="PS51257">
    <property type="entry name" value="PROKAR_LIPOPROTEIN"/>
    <property type="match status" value="1"/>
</dbReference>
<comment type="subcellular location">
    <subcellularLocation>
        <location evidence="1">Mitochondrion</location>
    </subcellularLocation>
</comment>
<dbReference type="GO" id="GO:0031410">
    <property type="term" value="C:cytoplasmic vesicle"/>
    <property type="evidence" value="ECO:0007669"/>
    <property type="project" value="TreeGrafter"/>
</dbReference>
<dbReference type="InterPro" id="IPR006933">
    <property type="entry name" value="HAP1_N"/>
</dbReference>
<feature type="domain" description="Trafficking kinesin-binding protein C-terminal" evidence="7">
    <location>
        <begin position="308"/>
        <end position="462"/>
    </location>
</feature>
<dbReference type="GO" id="GO:0050811">
    <property type="term" value="F:GABA receptor binding"/>
    <property type="evidence" value="ECO:0007669"/>
    <property type="project" value="TreeGrafter"/>
</dbReference>
<evidence type="ECO:0000259" key="8">
    <source>
        <dbReference type="SMART" id="SM01424"/>
    </source>
</evidence>
<evidence type="ECO:0000256" key="5">
    <source>
        <dbReference type="SAM" id="Coils"/>
    </source>
</evidence>
<gene>
    <name evidence="9" type="primary">TRAK2</name>
    <name evidence="9" type="synonym">trak2</name>
</gene>
<organism evidence="9 10">
    <name type="scientific">Sparus aurata</name>
    <name type="common">Gilthead sea bream</name>
    <dbReference type="NCBI Taxonomy" id="8175"/>
    <lineage>
        <taxon>Eukaryota</taxon>
        <taxon>Metazoa</taxon>
        <taxon>Chordata</taxon>
        <taxon>Craniata</taxon>
        <taxon>Vertebrata</taxon>
        <taxon>Euteleostomi</taxon>
        <taxon>Actinopterygii</taxon>
        <taxon>Neopterygii</taxon>
        <taxon>Teleostei</taxon>
        <taxon>Neoteleostei</taxon>
        <taxon>Acanthomorphata</taxon>
        <taxon>Eupercaria</taxon>
        <taxon>Spariformes</taxon>
        <taxon>Sparidae</taxon>
        <taxon>Sparus</taxon>
    </lineage>
</organism>
<name>A0A671Z041_SPAAU</name>
<evidence type="ECO:0000313" key="10">
    <source>
        <dbReference type="Proteomes" id="UP000472265"/>
    </source>
</evidence>
<dbReference type="GO" id="GO:0030425">
    <property type="term" value="C:dendrite"/>
    <property type="evidence" value="ECO:0007669"/>
    <property type="project" value="TreeGrafter"/>
</dbReference>
<proteinExistence type="inferred from homology"/>
<evidence type="ECO:0000259" key="7">
    <source>
        <dbReference type="SMART" id="SM01423"/>
    </source>
</evidence>
<evidence type="ECO:0000256" key="3">
    <source>
        <dbReference type="ARBA" id="ARBA00023054"/>
    </source>
</evidence>
<dbReference type="GO" id="GO:0006605">
    <property type="term" value="P:protein targeting"/>
    <property type="evidence" value="ECO:0007669"/>
    <property type="project" value="TreeGrafter"/>
</dbReference>
<evidence type="ECO:0000256" key="1">
    <source>
        <dbReference type="ARBA" id="ARBA00004173"/>
    </source>
</evidence>
<reference evidence="9" key="3">
    <citation type="submission" date="2025-09" db="UniProtKB">
        <authorList>
            <consortium name="Ensembl"/>
        </authorList>
    </citation>
    <scope>IDENTIFICATION</scope>
</reference>
<reference evidence="9" key="1">
    <citation type="submission" date="2021-04" db="EMBL/GenBank/DDBJ databases">
        <authorList>
            <consortium name="Wellcome Sanger Institute Data Sharing"/>
        </authorList>
    </citation>
    <scope>NUCLEOTIDE SEQUENCE [LARGE SCALE GENOMIC DNA]</scope>
</reference>
<feature type="coiled-coil region" evidence="5">
    <location>
        <begin position="70"/>
        <end position="111"/>
    </location>
</feature>
<dbReference type="Proteomes" id="UP000472265">
    <property type="component" value="Chromosome 24"/>
</dbReference>
<evidence type="ECO:0000256" key="4">
    <source>
        <dbReference type="ARBA" id="ARBA00023128"/>
    </source>
</evidence>